<evidence type="ECO:0000256" key="1">
    <source>
        <dbReference type="SAM" id="MobiDB-lite"/>
    </source>
</evidence>
<dbReference type="AlphaFoldDB" id="A0A6B0RX16"/>
<sequence>MRNSPTLSGSLEPDSAEEVGKGTPLFPAIFLPNGHGGETKSFRRRWKHPAVQEYISRMCPHTKEQNRAHLSNFSF</sequence>
<dbReference type="EMBL" id="VBQZ03000116">
    <property type="protein sequence ID" value="MXQ94600.1"/>
    <property type="molecule type" value="Genomic_DNA"/>
</dbReference>
<evidence type="ECO:0000313" key="3">
    <source>
        <dbReference type="Proteomes" id="UP000322234"/>
    </source>
</evidence>
<accession>A0A6B0RX16</accession>
<dbReference type="Proteomes" id="UP000322234">
    <property type="component" value="Unassembled WGS sequence"/>
</dbReference>
<keyword evidence="3" id="KW-1185">Reference proteome</keyword>
<comment type="caution">
    <text evidence="2">The sequence shown here is derived from an EMBL/GenBank/DDBJ whole genome shotgun (WGS) entry which is preliminary data.</text>
</comment>
<evidence type="ECO:0000313" key="2">
    <source>
        <dbReference type="EMBL" id="MXQ94600.1"/>
    </source>
</evidence>
<proteinExistence type="predicted"/>
<reference evidence="2" key="1">
    <citation type="submission" date="2019-10" db="EMBL/GenBank/DDBJ databases">
        <title>The sequence and de novo assembly of the wild yak genome.</title>
        <authorList>
            <person name="Liu Y."/>
        </authorList>
    </citation>
    <scope>NUCLEOTIDE SEQUENCE [LARGE SCALE GENOMIC DNA]</scope>
    <source>
        <strain evidence="2">WY2019</strain>
    </source>
</reference>
<name>A0A6B0RX16_9CETA</name>
<protein>
    <submittedName>
        <fullName evidence="2">Uncharacterized protein</fullName>
    </submittedName>
</protein>
<gene>
    <name evidence="2" type="ORF">E5288_WYG008695</name>
</gene>
<feature type="region of interest" description="Disordered" evidence="1">
    <location>
        <begin position="1"/>
        <end position="42"/>
    </location>
</feature>
<organism evidence="2 3">
    <name type="scientific">Bos mutus</name>
    <name type="common">wild yak</name>
    <dbReference type="NCBI Taxonomy" id="72004"/>
    <lineage>
        <taxon>Eukaryota</taxon>
        <taxon>Metazoa</taxon>
        <taxon>Chordata</taxon>
        <taxon>Craniata</taxon>
        <taxon>Vertebrata</taxon>
        <taxon>Euteleostomi</taxon>
        <taxon>Mammalia</taxon>
        <taxon>Eutheria</taxon>
        <taxon>Laurasiatheria</taxon>
        <taxon>Artiodactyla</taxon>
        <taxon>Ruminantia</taxon>
        <taxon>Pecora</taxon>
        <taxon>Bovidae</taxon>
        <taxon>Bovinae</taxon>
        <taxon>Bos</taxon>
    </lineage>
</organism>